<dbReference type="SUPFAM" id="SSF49265">
    <property type="entry name" value="Fibronectin type III"/>
    <property type="match status" value="1"/>
</dbReference>
<dbReference type="AlphaFoldDB" id="A0A7R9DIH8"/>
<name>A0A7R9DIH8_TIMPO</name>
<dbReference type="Gene3D" id="2.60.40.10">
    <property type="entry name" value="Immunoglobulins"/>
    <property type="match status" value="1"/>
</dbReference>
<dbReference type="InterPro" id="IPR036116">
    <property type="entry name" value="FN3_sf"/>
</dbReference>
<feature type="region of interest" description="Disordered" evidence="1">
    <location>
        <begin position="205"/>
        <end position="244"/>
    </location>
</feature>
<dbReference type="Pfam" id="PF00041">
    <property type="entry name" value="fn3"/>
    <property type="match status" value="1"/>
</dbReference>
<evidence type="ECO:0000259" key="2">
    <source>
        <dbReference type="Pfam" id="PF00041"/>
    </source>
</evidence>
<feature type="compositionally biased region" description="Basic and acidic residues" evidence="1">
    <location>
        <begin position="205"/>
        <end position="228"/>
    </location>
</feature>
<proteinExistence type="predicted"/>
<accession>A0A7R9DIH8</accession>
<reference evidence="3" key="1">
    <citation type="submission" date="2020-11" db="EMBL/GenBank/DDBJ databases">
        <authorList>
            <person name="Tran Van P."/>
        </authorList>
    </citation>
    <scope>NUCLEOTIDE SEQUENCE</scope>
</reference>
<dbReference type="CDD" id="cd00063">
    <property type="entry name" value="FN3"/>
    <property type="match status" value="1"/>
</dbReference>
<sequence>MTCVNRYCVCWTKLGETKEHCFHILADYPTYNVNDNIEPCTNYTVKVSAINTNYHLYSHNVSLSFRTRPMDVTYLKVESKTDTSLNIAWNNTYNNKCTTNYNVTWINLETSQLKYSINSANKLYHNITGLKACTLYQYDVDTLADLGQHSGGTGRVSKTDGKVLVMSSSFNAGLQYIVSNGNLDVVPYIVLNLIRMEQSREGVKHRNIERRNTDEGGQKDKLTREIHLRGKGGNKLPWPTTRVS</sequence>
<dbReference type="EMBL" id="OD009097">
    <property type="protein sequence ID" value="CAD7415355.1"/>
    <property type="molecule type" value="Genomic_DNA"/>
</dbReference>
<gene>
    <name evidence="3" type="ORF">TPSB3V08_LOCUS10272</name>
</gene>
<dbReference type="InterPro" id="IPR003961">
    <property type="entry name" value="FN3_dom"/>
</dbReference>
<evidence type="ECO:0000256" key="1">
    <source>
        <dbReference type="SAM" id="MobiDB-lite"/>
    </source>
</evidence>
<evidence type="ECO:0000313" key="3">
    <source>
        <dbReference type="EMBL" id="CAD7415355.1"/>
    </source>
</evidence>
<organism evidence="3">
    <name type="scientific">Timema poppense</name>
    <name type="common">Walking stick</name>
    <dbReference type="NCBI Taxonomy" id="170557"/>
    <lineage>
        <taxon>Eukaryota</taxon>
        <taxon>Metazoa</taxon>
        <taxon>Ecdysozoa</taxon>
        <taxon>Arthropoda</taxon>
        <taxon>Hexapoda</taxon>
        <taxon>Insecta</taxon>
        <taxon>Pterygota</taxon>
        <taxon>Neoptera</taxon>
        <taxon>Polyneoptera</taxon>
        <taxon>Phasmatodea</taxon>
        <taxon>Timematodea</taxon>
        <taxon>Timematoidea</taxon>
        <taxon>Timematidae</taxon>
        <taxon>Timema</taxon>
    </lineage>
</organism>
<dbReference type="InterPro" id="IPR013783">
    <property type="entry name" value="Ig-like_fold"/>
</dbReference>
<feature type="domain" description="Fibronectin type-III" evidence="2">
    <location>
        <begin position="73"/>
        <end position="147"/>
    </location>
</feature>
<protein>
    <recommendedName>
        <fullName evidence="2">Fibronectin type-III domain-containing protein</fullName>
    </recommendedName>
</protein>